<protein>
    <submittedName>
        <fullName evidence="3">BY PROTMAP: gi|472584980|gb|EMS22555.1| bcl-2 associated athanogene 3-like protein [Rhodosporidium toruloides NP11] gi|647400883|emb|CDR46729.1| RHTO0S13e00716g1_1 [Rhodosporidium toruloides]</fullName>
    </submittedName>
</protein>
<dbReference type="OMA" id="LHTYNES"/>
<keyword evidence="4" id="KW-1185">Reference proteome</keyword>
<sequence length="460" mass="51667">MLAYQVPTFVDFGRVYLPAYDVEPDYLAQQRQRRRQVALAQAEAVERRRREKEQELAYRLALAQEFERRRRRDEFVREQRRREEEQRRRKIAYARRQRQLGPHALFDFLVQLQPDLLDNAASYHDEEELDGTDSDVEEYVEVPLQRPHVPSTLVPDPEEIDLAAAVTSAVDDDASDGDNASDLDDSSTMQADSDSDASTVDLDTSAERDASLAALSSLAKDFDSHRASFVSPTTLTFSASPSPADRSTRSPTPPLAFGSPNTPFLAYEEYLLSLLTKLDAIESHGDSTIKRTRKELVKQVEAELARLDASKQKAWEELSASASSSSSDEEAEDESMSSESEDDEEDEEMTEPAEAETLTLSSDSDSSLSSPEPELAPQTVKIPFLPQNDPSSRSRRRSTRPRTHQPEDEDDLSPSSPPNDADERCGRRERDRADMDDVLSDEDEDSSDSSDDEGMFVLCL</sequence>
<dbReference type="Gene3D" id="1.20.58.120">
    <property type="entry name" value="BAG domain"/>
    <property type="match status" value="1"/>
</dbReference>
<accession>A0A0K3C896</accession>
<dbReference type="InterPro" id="IPR003103">
    <property type="entry name" value="BAG_domain"/>
</dbReference>
<dbReference type="AlphaFoldDB" id="A0A0K3C896"/>
<feature type="compositionally biased region" description="Basic residues" evidence="1">
    <location>
        <begin position="393"/>
        <end position="403"/>
    </location>
</feature>
<dbReference type="PROSITE" id="PS51035">
    <property type="entry name" value="BAG"/>
    <property type="match status" value="1"/>
</dbReference>
<feature type="domain" description="BAG" evidence="2">
    <location>
        <begin position="268"/>
        <end position="311"/>
    </location>
</feature>
<dbReference type="SUPFAM" id="SSF63491">
    <property type="entry name" value="BAG domain"/>
    <property type="match status" value="1"/>
</dbReference>
<name>A0A0K3C896_RHOTO</name>
<dbReference type="Proteomes" id="UP000199069">
    <property type="component" value="Unassembled WGS sequence"/>
</dbReference>
<reference evidence="3 4" key="1">
    <citation type="submission" date="2015-07" db="EMBL/GenBank/DDBJ databases">
        <authorList>
            <person name="Cajimat M.N.B."/>
            <person name="Milazzo M.L."/>
            <person name="Fulhorst C.F."/>
        </authorList>
    </citation>
    <scope>NUCLEOTIDE SEQUENCE [LARGE SCALE GENOMIC DNA]</scope>
    <source>
        <strain evidence="3">Single colony</strain>
    </source>
</reference>
<dbReference type="Pfam" id="PF02179">
    <property type="entry name" value="BAG"/>
    <property type="match status" value="1"/>
</dbReference>
<feature type="compositionally biased region" description="Polar residues" evidence="1">
    <location>
        <begin position="188"/>
        <end position="202"/>
    </location>
</feature>
<feature type="compositionally biased region" description="Low complexity" evidence="1">
    <location>
        <begin position="317"/>
        <end position="326"/>
    </location>
</feature>
<feature type="region of interest" description="Disordered" evidence="1">
    <location>
        <begin position="306"/>
        <end position="460"/>
    </location>
</feature>
<dbReference type="InterPro" id="IPR036533">
    <property type="entry name" value="BAG_dom_sf"/>
</dbReference>
<dbReference type="GO" id="GO:0051087">
    <property type="term" value="F:protein-folding chaperone binding"/>
    <property type="evidence" value="ECO:0007669"/>
    <property type="project" value="InterPro"/>
</dbReference>
<evidence type="ECO:0000313" key="4">
    <source>
        <dbReference type="Proteomes" id="UP000199069"/>
    </source>
</evidence>
<feature type="compositionally biased region" description="Acidic residues" evidence="1">
    <location>
        <begin position="170"/>
        <end position="185"/>
    </location>
</feature>
<feature type="compositionally biased region" description="Low complexity" evidence="1">
    <location>
        <begin position="355"/>
        <end position="375"/>
    </location>
</feature>
<gene>
    <name evidence="3" type="primary">FGENESH: predicted gene_3.251</name>
    <name evidence="3" type="ORF">BN2166_0018000</name>
</gene>
<feature type="region of interest" description="Disordered" evidence="1">
    <location>
        <begin position="169"/>
        <end position="203"/>
    </location>
</feature>
<evidence type="ECO:0000256" key="1">
    <source>
        <dbReference type="SAM" id="MobiDB-lite"/>
    </source>
</evidence>
<dbReference type="STRING" id="5286.A0A0K3C896"/>
<proteinExistence type="predicted"/>
<feature type="compositionally biased region" description="Acidic residues" evidence="1">
    <location>
        <begin position="436"/>
        <end position="454"/>
    </location>
</feature>
<feature type="compositionally biased region" description="Basic and acidic residues" evidence="1">
    <location>
        <begin position="306"/>
        <end position="316"/>
    </location>
</feature>
<feature type="compositionally biased region" description="Basic and acidic residues" evidence="1">
    <location>
        <begin position="421"/>
        <end position="435"/>
    </location>
</feature>
<organism evidence="3 4">
    <name type="scientific">Rhodotorula toruloides</name>
    <name type="common">Yeast</name>
    <name type="synonym">Rhodosporidium toruloides</name>
    <dbReference type="NCBI Taxonomy" id="5286"/>
    <lineage>
        <taxon>Eukaryota</taxon>
        <taxon>Fungi</taxon>
        <taxon>Dikarya</taxon>
        <taxon>Basidiomycota</taxon>
        <taxon>Pucciniomycotina</taxon>
        <taxon>Microbotryomycetes</taxon>
        <taxon>Sporidiobolales</taxon>
        <taxon>Sporidiobolaceae</taxon>
        <taxon>Rhodotorula</taxon>
    </lineage>
</organism>
<feature type="region of interest" description="Disordered" evidence="1">
    <location>
        <begin position="233"/>
        <end position="261"/>
    </location>
</feature>
<evidence type="ECO:0000313" key="3">
    <source>
        <dbReference type="EMBL" id="CTR05939.1"/>
    </source>
</evidence>
<dbReference type="EMBL" id="CWKI01000003">
    <property type="protein sequence ID" value="CTR05939.1"/>
    <property type="molecule type" value="Genomic_DNA"/>
</dbReference>
<feature type="compositionally biased region" description="Acidic residues" evidence="1">
    <location>
        <begin position="327"/>
        <end position="354"/>
    </location>
</feature>
<evidence type="ECO:0000259" key="2">
    <source>
        <dbReference type="PROSITE" id="PS51035"/>
    </source>
</evidence>